<protein>
    <submittedName>
        <fullName evidence="3">Uncharacterized protein</fullName>
    </submittedName>
</protein>
<feature type="chain" id="PRO_5045632016" evidence="2">
    <location>
        <begin position="25"/>
        <end position="176"/>
    </location>
</feature>
<feature type="signal peptide" evidence="2">
    <location>
        <begin position="1"/>
        <end position="24"/>
    </location>
</feature>
<dbReference type="EMBL" id="JAJSOF020000021">
    <property type="protein sequence ID" value="KAJ4436594.1"/>
    <property type="molecule type" value="Genomic_DNA"/>
</dbReference>
<feature type="compositionally biased region" description="Low complexity" evidence="1">
    <location>
        <begin position="68"/>
        <end position="80"/>
    </location>
</feature>
<sequence length="176" mass="17974">MSDSRVPLTLRLTILVVGTGDVSGGCVAAGGAPTTTGGGGGAEDDEEDDGPGTTTGGAEFEPWLPLEAGGAASGGQRASSHGYATLCGPTDSADGRNNTAARRAAPLRLWEAGRAKNRDGKRKNKKRESKKRLPPPRGGARVAGECGMPSDSWRGRGDRRGGVESGDTAREGEDKN</sequence>
<organism evidence="3 4">
    <name type="scientific">Periplaneta americana</name>
    <name type="common">American cockroach</name>
    <name type="synonym">Blatta americana</name>
    <dbReference type="NCBI Taxonomy" id="6978"/>
    <lineage>
        <taxon>Eukaryota</taxon>
        <taxon>Metazoa</taxon>
        <taxon>Ecdysozoa</taxon>
        <taxon>Arthropoda</taxon>
        <taxon>Hexapoda</taxon>
        <taxon>Insecta</taxon>
        <taxon>Pterygota</taxon>
        <taxon>Neoptera</taxon>
        <taxon>Polyneoptera</taxon>
        <taxon>Dictyoptera</taxon>
        <taxon>Blattodea</taxon>
        <taxon>Blattoidea</taxon>
        <taxon>Blattidae</taxon>
        <taxon>Blattinae</taxon>
        <taxon>Periplaneta</taxon>
    </lineage>
</organism>
<evidence type="ECO:0000256" key="2">
    <source>
        <dbReference type="SAM" id="SignalP"/>
    </source>
</evidence>
<dbReference type="Proteomes" id="UP001148838">
    <property type="component" value="Unassembled WGS sequence"/>
</dbReference>
<evidence type="ECO:0000313" key="3">
    <source>
        <dbReference type="EMBL" id="KAJ4436594.1"/>
    </source>
</evidence>
<comment type="caution">
    <text evidence="3">The sequence shown here is derived from an EMBL/GenBank/DDBJ whole genome shotgun (WGS) entry which is preliminary data.</text>
</comment>
<gene>
    <name evidence="3" type="ORF">ANN_16627</name>
</gene>
<evidence type="ECO:0000313" key="4">
    <source>
        <dbReference type="Proteomes" id="UP001148838"/>
    </source>
</evidence>
<feature type="compositionally biased region" description="Basic residues" evidence="1">
    <location>
        <begin position="119"/>
        <end position="134"/>
    </location>
</feature>
<proteinExistence type="predicted"/>
<evidence type="ECO:0000256" key="1">
    <source>
        <dbReference type="SAM" id="MobiDB-lite"/>
    </source>
</evidence>
<accession>A0ABQ8SS16</accession>
<reference evidence="3 4" key="1">
    <citation type="journal article" date="2022" name="Allergy">
        <title>Genome assembly and annotation of Periplaneta americana reveal a comprehensive cockroach allergen profile.</title>
        <authorList>
            <person name="Wang L."/>
            <person name="Xiong Q."/>
            <person name="Saelim N."/>
            <person name="Wang L."/>
            <person name="Nong W."/>
            <person name="Wan A.T."/>
            <person name="Shi M."/>
            <person name="Liu X."/>
            <person name="Cao Q."/>
            <person name="Hui J.H.L."/>
            <person name="Sookrung N."/>
            <person name="Leung T.F."/>
            <person name="Tungtrongchitr A."/>
            <person name="Tsui S.K.W."/>
        </authorList>
    </citation>
    <scope>NUCLEOTIDE SEQUENCE [LARGE SCALE GENOMIC DNA]</scope>
    <source>
        <strain evidence="3">PWHHKU_190912</strain>
    </source>
</reference>
<name>A0ABQ8SS16_PERAM</name>
<feature type="compositionally biased region" description="Basic and acidic residues" evidence="1">
    <location>
        <begin position="153"/>
        <end position="176"/>
    </location>
</feature>
<keyword evidence="4" id="KW-1185">Reference proteome</keyword>
<feature type="region of interest" description="Disordered" evidence="1">
    <location>
        <begin position="25"/>
        <end position="176"/>
    </location>
</feature>
<keyword evidence="2" id="KW-0732">Signal</keyword>